<dbReference type="AlphaFoldDB" id="V9EF93"/>
<dbReference type="Gene3D" id="1.10.287.70">
    <property type="match status" value="1"/>
</dbReference>
<feature type="transmembrane region" description="Helical" evidence="13">
    <location>
        <begin position="152"/>
        <end position="172"/>
    </location>
</feature>
<keyword evidence="6" id="KW-0630">Potassium</keyword>
<keyword evidence="18" id="KW-1185">Reference proteome</keyword>
<evidence type="ECO:0000313" key="17">
    <source>
        <dbReference type="EMBL" id="ETI37855.1"/>
    </source>
</evidence>
<dbReference type="Pfam" id="PF03493">
    <property type="entry name" value="BK_channel_a"/>
    <property type="match status" value="1"/>
</dbReference>
<keyword evidence="10" id="KW-0407">Ion channel</keyword>
<protein>
    <recommendedName>
        <fullName evidence="19">Calcium-activated potassium channel BK alpha subunit domain-containing protein</fullName>
    </recommendedName>
</protein>
<feature type="compositionally biased region" description="Basic and acidic residues" evidence="12">
    <location>
        <begin position="761"/>
        <end position="789"/>
    </location>
</feature>
<dbReference type="PANTHER" id="PTHR10027:SF10">
    <property type="entry name" value="SLOWPOKE 2, ISOFORM D"/>
    <property type="match status" value="1"/>
</dbReference>
<dbReference type="Pfam" id="PF07885">
    <property type="entry name" value="Ion_trans_2"/>
    <property type="match status" value="1"/>
</dbReference>
<feature type="domain" description="Potassium channel" evidence="15">
    <location>
        <begin position="195"/>
        <end position="271"/>
    </location>
</feature>
<feature type="compositionally biased region" description="Basic and acidic residues" evidence="12">
    <location>
        <begin position="727"/>
        <end position="739"/>
    </location>
</feature>
<keyword evidence="5" id="KW-0631">Potassium channel</keyword>
<evidence type="ECO:0000256" key="13">
    <source>
        <dbReference type="SAM" id="Phobius"/>
    </source>
</evidence>
<evidence type="ECO:0000256" key="11">
    <source>
        <dbReference type="ARBA" id="ARBA00034430"/>
    </source>
</evidence>
<dbReference type="InterPro" id="IPR013099">
    <property type="entry name" value="K_chnl_dom"/>
</dbReference>
<evidence type="ECO:0000256" key="7">
    <source>
        <dbReference type="ARBA" id="ARBA00022989"/>
    </source>
</evidence>
<dbReference type="GO" id="GO:0016020">
    <property type="term" value="C:membrane"/>
    <property type="evidence" value="ECO:0007669"/>
    <property type="project" value="UniProtKB-SubCell"/>
</dbReference>
<feature type="transmembrane region" description="Helical" evidence="13">
    <location>
        <begin position="224"/>
        <end position="245"/>
    </location>
</feature>
<dbReference type="InterPro" id="IPR003929">
    <property type="entry name" value="K_chnl_BK_asu"/>
</dbReference>
<evidence type="ECO:0000256" key="3">
    <source>
        <dbReference type="ARBA" id="ARBA00022538"/>
    </source>
</evidence>
<keyword evidence="3" id="KW-0633">Potassium transport</keyword>
<keyword evidence="4 13" id="KW-0812">Transmembrane</keyword>
<feature type="transmembrane region" description="Helical" evidence="13">
    <location>
        <begin position="57"/>
        <end position="77"/>
    </location>
</feature>
<evidence type="ECO:0000313" key="18">
    <source>
        <dbReference type="Proteomes" id="UP000018721"/>
    </source>
</evidence>
<feature type="transmembrane region" description="Helical" evidence="13">
    <location>
        <begin position="89"/>
        <end position="109"/>
    </location>
</feature>
<dbReference type="eggNOG" id="KOG1420">
    <property type="taxonomic scope" value="Eukaryota"/>
</dbReference>
<feature type="domain" description="Calcium-activated potassium channel BK alpha subunit" evidence="14">
    <location>
        <begin position="431"/>
        <end position="518"/>
    </location>
</feature>
<proteinExistence type="predicted"/>
<reference evidence="17 18" key="1">
    <citation type="submission" date="2013-11" db="EMBL/GenBank/DDBJ databases">
        <title>The Genome Sequence of Phytophthora parasitica P1569.</title>
        <authorList>
            <consortium name="The Broad Institute Genomics Platform"/>
            <person name="Russ C."/>
            <person name="Tyler B."/>
            <person name="Panabieres F."/>
            <person name="Shan W."/>
            <person name="Tripathy S."/>
            <person name="Grunwald N."/>
            <person name="Machado M."/>
            <person name="Johnson C.S."/>
            <person name="Arredondo F."/>
            <person name="Hong C."/>
            <person name="Coffey M."/>
            <person name="Young S.K."/>
            <person name="Zeng Q."/>
            <person name="Gargeya S."/>
            <person name="Fitzgerald M."/>
            <person name="Abouelleil A."/>
            <person name="Alvarado L."/>
            <person name="Chapman S.B."/>
            <person name="Gainer-Dewar J."/>
            <person name="Goldberg J."/>
            <person name="Griggs A."/>
            <person name="Gujja S."/>
            <person name="Hansen M."/>
            <person name="Howarth C."/>
            <person name="Imamovic A."/>
            <person name="Ireland A."/>
            <person name="Larimer J."/>
            <person name="McCowan C."/>
            <person name="Murphy C."/>
            <person name="Pearson M."/>
            <person name="Poon T.W."/>
            <person name="Priest M."/>
            <person name="Roberts A."/>
            <person name="Saif S."/>
            <person name="Shea T."/>
            <person name="Sykes S."/>
            <person name="Wortman J."/>
            <person name="Nusbaum C."/>
            <person name="Birren B."/>
        </authorList>
    </citation>
    <scope>NUCLEOTIDE SEQUENCE [LARGE SCALE GENOMIC DNA]</scope>
    <source>
        <strain evidence="17 18">P1569</strain>
    </source>
</reference>
<feature type="region of interest" description="Disordered" evidence="12">
    <location>
        <begin position="647"/>
        <end position="711"/>
    </location>
</feature>
<feature type="domain" description="RCK N-terminal" evidence="16">
    <location>
        <begin position="293"/>
        <end position="411"/>
    </location>
</feature>
<feature type="transmembrane region" description="Helical" evidence="13">
    <location>
        <begin position="257"/>
        <end position="277"/>
    </location>
</feature>
<evidence type="ECO:0000259" key="14">
    <source>
        <dbReference type="Pfam" id="PF03493"/>
    </source>
</evidence>
<feature type="transmembrane region" description="Helical" evidence="13">
    <location>
        <begin position="121"/>
        <end position="140"/>
    </location>
</feature>
<evidence type="ECO:0000256" key="5">
    <source>
        <dbReference type="ARBA" id="ARBA00022826"/>
    </source>
</evidence>
<evidence type="ECO:0000259" key="15">
    <source>
        <dbReference type="Pfam" id="PF07885"/>
    </source>
</evidence>
<feature type="region of interest" description="Disordered" evidence="12">
    <location>
        <begin position="727"/>
        <end position="799"/>
    </location>
</feature>
<accession>V9EF93</accession>
<evidence type="ECO:0000256" key="8">
    <source>
        <dbReference type="ARBA" id="ARBA00023065"/>
    </source>
</evidence>
<comment type="catalytic activity">
    <reaction evidence="11">
        <text>K(+)(in) = K(+)(out)</text>
        <dbReference type="Rhea" id="RHEA:29463"/>
        <dbReference type="ChEBI" id="CHEBI:29103"/>
    </reaction>
</comment>
<evidence type="ECO:0000256" key="6">
    <source>
        <dbReference type="ARBA" id="ARBA00022958"/>
    </source>
</evidence>
<sequence>MEPALRAKMYSTRRWKRPVVRDLLRKFSKRMRRAIKRRMKGESRRQWIERNLHDSEVGIMLDIVQCVLSFIMVIAMIKLNWKTPDTNFTIGYLAIDTINLVATLANLGLRFYSASNRRSFLLHWLSVVEIICVLPLLVEFTTGTTDSIPHTYAFRLLMMLRVMRLLQFYRLLRLAKSAKLRQGLLICLTTFSVIMCGGLFMQTIEYCDPVYKGTQISGETCQDMTFLDAIYFVCITIATVGFGDVAPKTNLGKAFDVAMIFFAGALIPIQISGYSYILSRETAFDKKYEPDKSTQHVLLCGEVENGALLFFLHNWLHKDEERRTRRKVVILAPTLPTNDLRRVLLHPDYEERVIYLQGSAMVAADLQRAAAPTAEYCFVMVKKHSGTLDQNDTAANLITCSVRKNNRHAPLHVQVSKFDNTRHFHISGATAVICLEQLKLAFFGKCLWIRGFNPFLGNLVHKFSHTEQCRGYWLSDYLSGCEQKICEAALPPFLLNMPSYRALAVLFYREFGVPLVGLRTIEDTTTVYPVDEQLSDANFLSVFFIGRGNDIASKIEKLTPAIFARHPDIAPASLGMSANRNIRTVATMLTAAIENKIPFGRRVSVGFGRDRRVSSTPDKAMGKNSIKSRLSMFSGRAMDKIAPVDREIDEHSDPESVVEDDPTQAPVEDNRVDARRFSPRHMDSNHMTTDEKYSLGNPTETAHTPQHKPSKPVVPVIALTPAELVKKATTPRDRPKDPVVRPLSSRMPLSARSGRSTIDYSTRDQSIRESFVRAPSDKTLSEQPTEQKPDPTPSPSVDDLIAQTNIKTEATIATSTATTSNALVEGPRLSHILGTRPITEQLTERDDYHASNWEPAPLLRPSIAISGNLRARIRHLSLCFRRDPPPVTLSEHYVVCGTPSNYEDFLANLSDLNEKVTGVIFITQRQLTEKDFMAHQLHERLYFVRGSPLSMHVFHTARMIHARSILIMSYCGMENTSSMDLENDLESMDENMADVDAITTHRFITEALQNEASRLERNGINEKRSMPFIVAEMIRPSNVKFLIDRNGSLFDAKAAANEPRQRDLLKDVKFLDSSFFSPLYASGHIYFSNFMDALMGSCSNQQLMIEMVTQLVISGNMSMKMPNRVQRSRHRLTQMPAPERYHFRPYALLVEGLLHNEDTMTLGIYRSASTSTSPQHVLTNPPGDELITPQDLLFVIK</sequence>
<organism evidence="17 18">
    <name type="scientific">Phytophthora nicotianae P1569</name>
    <dbReference type="NCBI Taxonomy" id="1317065"/>
    <lineage>
        <taxon>Eukaryota</taxon>
        <taxon>Sar</taxon>
        <taxon>Stramenopiles</taxon>
        <taxon>Oomycota</taxon>
        <taxon>Peronosporomycetes</taxon>
        <taxon>Peronosporales</taxon>
        <taxon>Peronosporaceae</taxon>
        <taxon>Phytophthora</taxon>
    </lineage>
</organism>
<dbReference type="GO" id="GO:0005267">
    <property type="term" value="F:potassium channel activity"/>
    <property type="evidence" value="ECO:0007669"/>
    <property type="project" value="UniProtKB-KW"/>
</dbReference>
<dbReference type="InterPro" id="IPR047871">
    <property type="entry name" value="K_chnl_Slo-like"/>
</dbReference>
<keyword evidence="7 13" id="KW-1133">Transmembrane helix</keyword>
<dbReference type="SUPFAM" id="SSF81324">
    <property type="entry name" value="Voltage-gated potassium channels"/>
    <property type="match status" value="1"/>
</dbReference>
<evidence type="ECO:0000256" key="9">
    <source>
        <dbReference type="ARBA" id="ARBA00023136"/>
    </source>
</evidence>
<evidence type="ECO:0000256" key="2">
    <source>
        <dbReference type="ARBA" id="ARBA00022448"/>
    </source>
</evidence>
<feature type="domain" description="RCK N-terminal" evidence="16">
    <location>
        <begin position="889"/>
        <end position="1006"/>
    </location>
</feature>
<evidence type="ECO:0000256" key="10">
    <source>
        <dbReference type="ARBA" id="ARBA00023303"/>
    </source>
</evidence>
<feature type="compositionally biased region" description="Basic and acidic residues" evidence="12">
    <location>
        <begin position="668"/>
        <end position="693"/>
    </location>
</feature>
<dbReference type="InterPro" id="IPR003148">
    <property type="entry name" value="RCK_N"/>
</dbReference>
<keyword evidence="8" id="KW-0406">Ion transport</keyword>
<keyword evidence="2" id="KW-0813">Transport</keyword>
<keyword evidence="9 13" id="KW-0472">Membrane</keyword>
<dbReference type="EMBL" id="ANIZ01002857">
    <property type="protein sequence ID" value="ETI37855.1"/>
    <property type="molecule type" value="Genomic_DNA"/>
</dbReference>
<dbReference type="Gene3D" id="1.20.120.350">
    <property type="entry name" value="Voltage-gated potassium channels. Chain C"/>
    <property type="match status" value="1"/>
</dbReference>
<dbReference type="PANTHER" id="PTHR10027">
    <property type="entry name" value="CALCIUM-ACTIVATED POTASSIUM CHANNEL ALPHA CHAIN"/>
    <property type="match status" value="1"/>
</dbReference>
<comment type="subcellular location">
    <subcellularLocation>
        <location evidence="1">Membrane</location>
        <topology evidence="1">Multi-pass membrane protein</topology>
    </subcellularLocation>
</comment>
<dbReference type="Pfam" id="PF22614">
    <property type="entry name" value="Slo-like_RCK"/>
    <property type="match status" value="2"/>
</dbReference>
<dbReference type="OrthoDB" id="10035564at2759"/>
<comment type="caution">
    <text evidence="17">The sequence shown here is derived from an EMBL/GenBank/DDBJ whole genome shotgun (WGS) entry which is preliminary data.</text>
</comment>
<evidence type="ECO:0000256" key="1">
    <source>
        <dbReference type="ARBA" id="ARBA00004141"/>
    </source>
</evidence>
<gene>
    <name evidence="17" type="ORF">F443_16284</name>
</gene>
<evidence type="ECO:0008006" key="19">
    <source>
        <dbReference type="Google" id="ProtNLM"/>
    </source>
</evidence>
<name>V9EF93_PHYNI</name>
<dbReference type="Gene3D" id="3.40.50.720">
    <property type="entry name" value="NAD(P)-binding Rossmann-like Domain"/>
    <property type="match status" value="2"/>
</dbReference>
<dbReference type="HOGENOM" id="CLU_270080_0_0_1"/>
<dbReference type="Proteomes" id="UP000018721">
    <property type="component" value="Unassembled WGS sequence"/>
</dbReference>
<evidence type="ECO:0000256" key="12">
    <source>
        <dbReference type="SAM" id="MobiDB-lite"/>
    </source>
</evidence>
<evidence type="ECO:0000256" key="4">
    <source>
        <dbReference type="ARBA" id="ARBA00022692"/>
    </source>
</evidence>
<evidence type="ECO:0000259" key="16">
    <source>
        <dbReference type="Pfam" id="PF22614"/>
    </source>
</evidence>
<dbReference type="InterPro" id="IPR027359">
    <property type="entry name" value="Volt_channel_dom_sf"/>
</dbReference>
<feature type="transmembrane region" description="Helical" evidence="13">
    <location>
        <begin position="184"/>
        <end position="204"/>
    </location>
</feature>